<dbReference type="InterPro" id="IPR026992">
    <property type="entry name" value="DIOX_N"/>
</dbReference>
<dbReference type="EMBL" id="VNIQ01000002">
    <property type="protein sequence ID" value="TYQ06493.1"/>
    <property type="molecule type" value="Genomic_DNA"/>
</dbReference>
<gene>
    <name evidence="6" type="ORF">FNL38_102629</name>
</gene>
<organism evidence="6">
    <name type="scientific">Nocardia globerula</name>
    <dbReference type="NCBI Taxonomy" id="1818"/>
    <lineage>
        <taxon>Bacteria</taxon>
        <taxon>Bacillati</taxon>
        <taxon>Actinomycetota</taxon>
        <taxon>Actinomycetes</taxon>
        <taxon>Mycobacteriales</taxon>
        <taxon>Nocardiaceae</taxon>
        <taxon>Nocardia</taxon>
    </lineage>
</organism>
<dbReference type="InterPro" id="IPR050231">
    <property type="entry name" value="Iron_ascorbate_oxido_reductase"/>
</dbReference>
<dbReference type="AlphaFoldDB" id="A0A652YTU1"/>
<feature type="region of interest" description="Disordered" evidence="4">
    <location>
        <begin position="328"/>
        <end position="350"/>
    </location>
</feature>
<dbReference type="Pfam" id="PF14226">
    <property type="entry name" value="DIOX_N"/>
    <property type="match status" value="1"/>
</dbReference>
<dbReference type="PROSITE" id="PS51471">
    <property type="entry name" value="FE2OG_OXY"/>
    <property type="match status" value="1"/>
</dbReference>
<reference evidence="6" key="1">
    <citation type="submission" date="2019-07" db="EMBL/GenBank/DDBJ databases">
        <title>Genomic Encyclopedia of Type Strains, Phase IV (KMG-IV): sequencing the most valuable type-strain genomes for metagenomic binning, comparative biology and taxonomic classification.</title>
        <authorList>
            <person name="Goeker M."/>
        </authorList>
    </citation>
    <scope>NUCLEOTIDE SEQUENCE</scope>
    <source>
        <strain evidence="6">DSM 44596</strain>
    </source>
</reference>
<dbReference type="PANTHER" id="PTHR47990">
    <property type="entry name" value="2-OXOGLUTARATE (2OG) AND FE(II)-DEPENDENT OXYGENASE SUPERFAMILY PROTEIN-RELATED"/>
    <property type="match status" value="1"/>
</dbReference>
<comment type="caution">
    <text evidence="6">The sequence shown here is derived from an EMBL/GenBank/DDBJ whole genome shotgun (WGS) entry which is preliminary data.</text>
</comment>
<accession>A0A652YTU1</accession>
<name>A0A652YTU1_NOCGL</name>
<dbReference type="InterPro" id="IPR027443">
    <property type="entry name" value="IPNS-like_sf"/>
</dbReference>
<dbReference type="InterPro" id="IPR044861">
    <property type="entry name" value="IPNS-like_FE2OG_OXY"/>
</dbReference>
<sequence>MAFARNAGTDFQVPIIDISTFTGGADIDRQSIARQVDLAASTVGFMQVVGHGIQPKVLDRFTAATDEFFALPESTKRKYSTPPHINRGYTPPRAEALANSLGIITAADLFEAFNIGVDPADHASPDLDPVDYAPTIFPSETTDFESAVTAWFGEARRVAHTMADIFALALHLPIDYFRQFTTHSLDVLRINNYQLPHPDVTLESEQMGMGAHTDYGIVTVLWADQVPGLEILDSQRVWHPVQPADGALLVNLGDALARWTNDRWISTMHRVAPPRVDGRLVPRRSAAFFHDGNPETVIACLPGCTGPGNPPRYEPVTVKEHITAKLRGSRGREPNPHAIREAARLTGSTS</sequence>
<evidence type="ECO:0000259" key="5">
    <source>
        <dbReference type="PROSITE" id="PS51471"/>
    </source>
</evidence>
<feature type="domain" description="Fe2OG dioxygenase" evidence="5">
    <location>
        <begin position="184"/>
        <end position="292"/>
    </location>
</feature>
<dbReference type="PRINTS" id="PR00682">
    <property type="entry name" value="IPNSYNTHASE"/>
</dbReference>
<evidence type="ECO:0000313" key="6">
    <source>
        <dbReference type="EMBL" id="TYQ06493.1"/>
    </source>
</evidence>
<comment type="pathway">
    <text evidence="1">Antibiotic biosynthesis.</text>
</comment>
<keyword evidence="6" id="KW-0223">Dioxygenase</keyword>
<dbReference type="GO" id="GO:0017000">
    <property type="term" value="P:antibiotic biosynthetic process"/>
    <property type="evidence" value="ECO:0007669"/>
    <property type="project" value="UniProtKB-KW"/>
</dbReference>
<keyword evidence="3" id="KW-0479">Metal-binding</keyword>
<feature type="compositionally biased region" description="Basic and acidic residues" evidence="4">
    <location>
        <begin position="330"/>
        <end position="343"/>
    </location>
</feature>
<keyword evidence="3" id="KW-0408">Iron</keyword>
<evidence type="ECO:0000256" key="4">
    <source>
        <dbReference type="SAM" id="MobiDB-lite"/>
    </source>
</evidence>
<evidence type="ECO:0000256" key="1">
    <source>
        <dbReference type="ARBA" id="ARBA00004792"/>
    </source>
</evidence>
<evidence type="ECO:0000256" key="2">
    <source>
        <dbReference type="ARBA" id="ARBA00023194"/>
    </source>
</evidence>
<keyword evidence="2" id="KW-0045">Antibiotic biosynthesis</keyword>
<dbReference type="Gene3D" id="2.60.120.330">
    <property type="entry name" value="B-lactam Antibiotic, Isopenicillin N Synthase, Chain"/>
    <property type="match status" value="1"/>
</dbReference>
<dbReference type="GO" id="GO:0051213">
    <property type="term" value="F:dioxygenase activity"/>
    <property type="evidence" value="ECO:0007669"/>
    <property type="project" value="UniProtKB-KW"/>
</dbReference>
<protein>
    <submittedName>
        <fullName evidence="6">Isopenicillin N synthase-like dioxygenase</fullName>
    </submittedName>
</protein>
<comment type="similarity">
    <text evidence="3">Belongs to the iron/ascorbate-dependent oxidoreductase family.</text>
</comment>
<dbReference type="InterPro" id="IPR005123">
    <property type="entry name" value="Oxoglu/Fe-dep_dioxygenase_dom"/>
</dbReference>
<dbReference type="GO" id="GO:0046872">
    <property type="term" value="F:metal ion binding"/>
    <property type="evidence" value="ECO:0007669"/>
    <property type="project" value="UniProtKB-KW"/>
</dbReference>
<dbReference type="Pfam" id="PF03171">
    <property type="entry name" value="2OG-FeII_Oxy"/>
    <property type="match status" value="1"/>
</dbReference>
<evidence type="ECO:0000256" key="3">
    <source>
        <dbReference type="RuleBase" id="RU003682"/>
    </source>
</evidence>
<dbReference type="SUPFAM" id="SSF51197">
    <property type="entry name" value="Clavaminate synthase-like"/>
    <property type="match status" value="1"/>
</dbReference>
<keyword evidence="3" id="KW-0560">Oxidoreductase</keyword>
<proteinExistence type="inferred from homology"/>